<gene>
    <name evidence="1" type="ORF">S01H4_36537</name>
</gene>
<name>X1CJF9_9ZZZZ</name>
<comment type="caution">
    <text evidence="1">The sequence shown here is derived from an EMBL/GenBank/DDBJ whole genome shotgun (WGS) entry which is preliminary data.</text>
</comment>
<proteinExistence type="predicted"/>
<dbReference type="EMBL" id="BART01019546">
    <property type="protein sequence ID" value="GAG93177.1"/>
    <property type="molecule type" value="Genomic_DNA"/>
</dbReference>
<reference evidence="1" key="1">
    <citation type="journal article" date="2014" name="Front. Microbiol.">
        <title>High frequency of phylogenetically diverse reductive dehalogenase-homologous genes in deep subseafloor sedimentary metagenomes.</title>
        <authorList>
            <person name="Kawai M."/>
            <person name="Futagami T."/>
            <person name="Toyoda A."/>
            <person name="Takaki Y."/>
            <person name="Nishi S."/>
            <person name="Hori S."/>
            <person name="Arai W."/>
            <person name="Tsubouchi T."/>
            <person name="Morono Y."/>
            <person name="Uchiyama I."/>
            <person name="Ito T."/>
            <person name="Fujiyama A."/>
            <person name="Inagaki F."/>
            <person name="Takami H."/>
        </authorList>
    </citation>
    <scope>NUCLEOTIDE SEQUENCE</scope>
    <source>
        <strain evidence="1">Expedition CK06-06</strain>
    </source>
</reference>
<evidence type="ECO:0000313" key="1">
    <source>
        <dbReference type="EMBL" id="GAG93177.1"/>
    </source>
</evidence>
<protein>
    <submittedName>
        <fullName evidence="1">Uncharacterized protein</fullName>
    </submittedName>
</protein>
<dbReference type="AlphaFoldDB" id="X1CJF9"/>
<accession>X1CJF9</accession>
<organism evidence="1">
    <name type="scientific">marine sediment metagenome</name>
    <dbReference type="NCBI Taxonomy" id="412755"/>
    <lineage>
        <taxon>unclassified sequences</taxon>
        <taxon>metagenomes</taxon>
        <taxon>ecological metagenomes</taxon>
    </lineage>
</organism>
<sequence length="164" mass="19207">GIFNQIINGLNKIAKGGVKNKQFYTGATLILESIKFYEQLDIANDFFLRQMVRSVYRYYYRAANLKKIDYSHIVHSYVLASLSLILNGKLKKAWKIMSEIDSEGNTIKKYKEMIKMIIDWVSEGRKVEFESFPYTYKKLIEGSEEIMYILSLFKNLQPSTNFLL</sequence>
<feature type="non-terminal residue" evidence="1">
    <location>
        <position position="1"/>
    </location>
</feature>